<dbReference type="VEuPathDB" id="FungiDB:PHYBLDRAFT_111952"/>
<dbReference type="GO" id="GO:0006508">
    <property type="term" value="P:proteolysis"/>
    <property type="evidence" value="ECO:0007669"/>
    <property type="project" value="InterPro"/>
</dbReference>
<dbReference type="InterPro" id="IPR029030">
    <property type="entry name" value="Caspase-like_dom_sf"/>
</dbReference>
<evidence type="ECO:0000256" key="3">
    <source>
        <dbReference type="ARBA" id="ARBA00022807"/>
    </source>
</evidence>
<organism evidence="5 6">
    <name type="scientific">Phycomyces blakesleeanus (strain ATCC 8743b / DSM 1359 / FGSC 10004 / NBRC 33097 / NRRL 1555)</name>
    <dbReference type="NCBI Taxonomy" id="763407"/>
    <lineage>
        <taxon>Eukaryota</taxon>
        <taxon>Fungi</taxon>
        <taxon>Fungi incertae sedis</taxon>
        <taxon>Mucoromycota</taxon>
        <taxon>Mucoromycotina</taxon>
        <taxon>Mucoromycetes</taxon>
        <taxon>Mucorales</taxon>
        <taxon>Phycomycetaceae</taxon>
        <taxon>Phycomyces</taxon>
    </lineage>
</organism>
<dbReference type="Gene3D" id="3.40.50.12660">
    <property type="match status" value="2"/>
</dbReference>
<dbReference type="GO" id="GO:0004197">
    <property type="term" value="F:cysteine-type endopeptidase activity"/>
    <property type="evidence" value="ECO:0007669"/>
    <property type="project" value="InterPro"/>
</dbReference>
<keyword evidence="2" id="KW-0053">Apoptosis</keyword>
<dbReference type="OrthoDB" id="3223806at2759"/>
<dbReference type="InParanoid" id="A0A167MVH5"/>
<feature type="domain" description="Peptidase C14 caspase" evidence="4">
    <location>
        <begin position="2"/>
        <end position="286"/>
    </location>
</feature>
<sequence length="295" mass="32973">GKKRALLVGINYIGSENALNGCISDVLKMKKFLMKSYGFRECDITVLRDDSEDPDLMPTYGNIRTAMGELCRDSQPNDSFFFHYSGHGGSIPDESGDEVDGMDECIFPCDCDEGYIIIDDLMHDLMVRPLCEGSRLTALFDSCHSGTVLDLPYIYSSKGHVKKKSLFRQASAGLFDITSKHKGGALKLLSSFMDLGQDLIKTREVESFHRELNTSAADVIMFSGCEDHEFSTDASVSNESVGAVSYAFMRTLTEKPDQTYQELLQNIRKMTVLKYDQNPQLSSSHPIDLKKKFIC</sequence>
<keyword evidence="6" id="KW-1185">Reference proteome</keyword>
<dbReference type="GeneID" id="28989157"/>
<dbReference type="Proteomes" id="UP000077315">
    <property type="component" value="Unassembled WGS sequence"/>
</dbReference>
<feature type="non-terminal residue" evidence="5">
    <location>
        <position position="1"/>
    </location>
</feature>
<evidence type="ECO:0000313" key="6">
    <source>
        <dbReference type="Proteomes" id="UP000077315"/>
    </source>
</evidence>
<keyword evidence="3" id="KW-0645">Protease</keyword>
<dbReference type="PANTHER" id="PTHR48104:SF30">
    <property type="entry name" value="METACASPASE-1"/>
    <property type="match status" value="1"/>
</dbReference>
<dbReference type="RefSeq" id="XP_018292189.1">
    <property type="nucleotide sequence ID" value="XM_018428251.1"/>
</dbReference>
<accession>A0A167MVH5</accession>
<comment type="similarity">
    <text evidence="1">Belongs to the peptidase C14B family.</text>
</comment>
<keyword evidence="3" id="KW-0788">Thiol protease</keyword>
<dbReference type="EMBL" id="KV440979">
    <property type="protein sequence ID" value="OAD74149.1"/>
    <property type="molecule type" value="Genomic_DNA"/>
</dbReference>
<keyword evidence="3" id="KW-0378">Hydrolase</keyword>
<protein>
    <recommendedName>
        <fullName evidence="4">Peptidase C14 caspase domain-containing protein</fullName>
    </recommendedName>
</protein>
<name>A0A167MVH5_PHYB8</name>
<dbReference type="AlphaFoldDB" id="A0A167MVH5"/>
<evidence type="ECO:0000256" key="1">
    <source>
        <dbReference type="ARBA" id="ARBA00009005"/>
    </source>
</evidence>
<evidence type="ECO:0000256" key="2">
    <source>
        <dbReference type="ARBA" id="ARBA00022703"/>
    </source>
</evidence>
<dbReference type="Pfam" id="PF00656">
    <property type="entry name" value="Peptidase_C14"/>
    <property type="match status" value="1"/>
</dbReference>
<evidence type="ECO:0000259" key="4">
    <source>
        <dbReference type="Pfam" id="PF00656"/>
    </source>
</evidence>
<proteinExistence type="inferred from homology"/>
<dbReference type="PANTHER" id="PTHR48104">
    <property type="entry name" value="METACASPASE-4"/>
    <property type="match status" value="1"/>
</dbReference>
<gene>
    <name evidence="5" type="ORF">PHYBLDRAFT_111952</name>
</gene>
<dbReference type="InterPro" id="IPR050452">
    <property type="entry name" value="Metacaspase"/>
</dbReference>
<dbReference type="InterPro" id="IPR011600">
    <property type="entry name" value="Pept_C14_caspase"/>
</dbReference>
<dbReference type="GO" id="GO:0006915">
    <property type="term" value="P:apoptotic process"/>
    <property type="evidence" value="ECO:0007669"/>
    <property type="project" value="UniProtKB-KW"/>
</dbReference>
<dbReference type="SUPFAM" id="SSF52129">
    <property type="entry name" value="Caspase-like"/>
    <property type="match status" value="1"/>
</dbReference>
<evidence type="ECO:0000313" key="5">
    <source>
        <dbReference type="EMBL" id="OAD74149.1"/>
    </source>
</evidence>
<reference evidence="6" key="1">
    <citation type="submission" date="2015-06" db="EMBL/GenBank/DDBJ databases">
        <title>Expansion of signal transduction pathways in fungi by whole-genome duplication.</title>
        <authorList>
            <consortium name="DOE Joint Genome Institute"/>
            <person name="Corrochano L.M."/>
            <person name="Kuo A."/>
            <person name="Marcet-Houben M."/>
            <person name="Polaino S."/>
            <person name="Salamov A."/>
            <person name="Villalobos J.M."/>
            <person name="Alvarez M.I."/>
            <person name="Avalos J."/>
            <person name="Benito E.P."/>
            <person name="Benoit I."/>
            <person name="Burger G."/>
            <person name="Camino L.P."/>
            <person name="Canovas D."/>
            <person name="Cerda-Olmedo E."/>
            <person name="Cheng J.-F."/>
            <person name="Dominguez A."/>
            <person name="Elias M."/>
            <person name="Eslava A.P."/>
            <person name="Glaser F."/>
            <person name="Grimwood J."/>
            <person name="Gutierrez G."/>
            <person name="Heitman J."/>
            <person name="Henrissat B."/>
            <person name="Iturriaga E.A."/>
            <person name="Lang B.F."/>
            <person name="Lavin J.L."/>
            <person name="Lee S."/>
            <person name="Li W."/>
            <person name="Lindquist E."/>
            <person name="Lopez-Garcia S."/>
            <person name="Luque E.M."/>
            <person name="Marcos A.T."/>
            <person name="Martin J."/>
            <person name="McCluskey K."/>
            <person name="Medina H.R."/>
            <person name="Miralles-Duran A."/>
            <person name="Miyazaki A."/>
            <person name="Munoz-Torres E."/>
            <person name="Oguiza J.A."/>
            <person name="Ohm R."/>
            <person name="Olmedo M."/>
            <person name="Orejas M."/>
            <person name="Ortiz-Castellanos L."/>
            <person name="Pisabarro A.G."/>
            <person name="Rodriguez-Romero J."/>
            <person name="Ruiz-Herrera J."/>
            <person name="Ruiz-Vazquez R."/>
            <person name="Sanz C."/>
            <person name="Schackwitz W."/>
            <person name="Schmutz J."/>
            <person name="Shahriari M."/>
            <person name="Shelest E."/>
            <person name="Silva-Franco F."/>
            <person name="Soanes D."/>
            <person name="Syed K."/>
            <person name="Tagua V.G."/>
            <person name="Talbot N.J."/>
            <person name="Thon M."/>
            <person name="De vries R.P."/>
            <person name="Wiebenga A."/>
            <person name="Yadav J.S."/>
            <person name="Braun E.L."/>
            <person name="Baker S."/>
            <person name="Garre V."/>
            <person name="Horwitz B."/>
            <person name="Torres-Martinez S."/>
            <person name="Idnurm A."/>
            <person name="Herrera-Estrella A."/>
            <person name="Gabaldon T."/>
            <person name="Grigoriev I.V."/>
        </authorList>
    </citation>
    <scope>NUCLEOTIDE SEQUENCE [LARGE SCALE GENOMIC DNA]</scope>
    <source>
        <strain evidence="6">NRRL 1555(-)</strain>
    </source>
</reference>
<dbReference type="GO" id="GO:0005737">
    <property type="term" value="C:cytoplasm"/>
    <property type="evidence" value="ECO:0007669"/>
    <property type="project" value="TreeGrafter"/>
</dbReference>